<feature type="region of interest" description="Disordered" evidence="1">
    <location>
        <begin position="1"/>
        <end position="26"/>
    </location>
</feature>
<dbReference type="EMBL" id="MN738932">
    <property type="protein sequence ID" value="QHT32217.1"/>
    <property type="molecule type" value="Genomic_DNA"/>
</dbReference>
<dbReference type="AlphaFoldDB" id="A0A6C0ET48"/>
<evidence type="ECO:0000313" key="2">
    <source>
        <dbReference type="EMBL" id="QHT32217.1"/>
    </source>
</evidence>
<name>A0A6C0ET48_9ZZZZ</name>
<evidence type="ECO:0000256" key="1">
    <source>
        <dbReference type="SAM" id="MobiDB-lite"/>
    </source>
</evidence>
<organism evidence="2">
    <name type="scientific">viral metagenome</name>
    <dbReference type="NCBI Taxonomy" id="1070528"/>
    <lineage>
        <taxon>unclassified sequences</taxon>
        <taxon>metagenomes</taxon>
        <taxon>organismal metagenomes</taxon>
    </lineage>
</organism>
<sequence>MKKQIKQIKKTIKKSKTKIKNKKSKSKTHKFNPFIFLEKKIYREQNGQVLENSNIIEESNNKKIKIKGYKNGKRFNYTRKL</sequence>
<accession>A0A6C0ET48</accession>
<proteinExistence type="predicted"/>
<reference evidence="2" key="1">
    <citation type="journal article" date="2020" name="Nature">
        <title>Giant virus diversity and host interactions through global metagenomics.</title>
        <authorList>
            <person name="Schulz F."/>
            <person name="Roux S."/>
            <person name="Paez-Espino D."/>
            <person name="Jungbluth S."/>
            <person name="Walsh D.A."/>
            <person name="Denef V.J."/>
            <person name="McMahon K.D."/>
            <person name="Konstantinidis K.T."/>
            <person name="Eloe-Fadrosh E.A."/>
            <person name="Kyrpides N.C."/>
            <person name="Woyke T."/>
        </authorList>
    </citation>
    <scope>NUCLEOTIDE SEQUENCE</scope>
    <source>
        <strain evidence="2">GVMAG-M-3300009159-65</strain>
    </source>
</reference>
<protein>
    <submittedName>
        <fullName evidence="2">Uncharacterized protein</fullName>
    </submittedName>
</protein>